<dbReference type="GO" id="GO:0016020">
    <property type="term" value="C:membrane"/>
    <property type="evidence" value="ECO:0007669"/>
    <property type="project" value="UniProtKB-SubCell"/>
</dbReference>
<evidence type="ECO:0000256" key="1">
    <source>
        <dbReference type="ARBA" id="ARBA00004141"/>
    </source>
</evidence>
<evidence type="ECO:0000256" key="2">
    <source>
        <dbReference type="ARBA" id="ARBA00022692"/>
    </source>
</evidence>
<dbReference type="Proteomes" id="UP001432322">
    <property type="component" value="Unassembled WGS sequence"/>
</dbReference>
<evidence type="ECO:0008006" key="8">
    <source>
        <dbReference type="Google" id="ProtNLM"/>
    </source>
</evidence>
<dbReference type="Pfam" id="PF10292">
    <property type="entry name" value="7TM_GPCR_Srab"/>
    <property type="match status" value="1"/>
</dbReference>
<sequence>RLRFTCVVVDFRIIMLLRGGAISSTFSAHHVLMLLSLERLFSSLFPSQFEQWSSRFLAMFMSVAVVLTSTFYVMWNVSDSTRLFYEHFLPYLDTKVAQNAARYMQVMFALTISTIIALAVLFLDVFLNFYRKAKQGESLGVSYQFSENRRVILTLLPIKIFDAFFTIVSTLAQLVYAKFAINPSPVDRQLFLELSTYPMMYPLMLVVLLEWRVGRR</sequence>
<feature type="transmembrane region" description="Helical" evidence="5">
    <location>
        <begin position="151"/>
        <end position="176"/>
    </location>
</feature>
<dbReference type="PANTHER" id="PTHR46561:SF11">
    <property type="entry name" value="SERPENTINE RECEPTOR CLASS ALPHA_BETA-14"/>
    <property type="match status" value="1"/>
</dbReference>
<evidence type="ECO:0000313" key="7">
    <source>
        <dbReference type="Proteomes" id="UP001432322"/>
    </source>
</evidence>
<keyword evidence="3 5" id="KW-1133">Transmembrane helix</keyword>
<comment type="caution">
    <text evidence="6">The sequence shown here is derived from an EMBL/GenBank/DDBJ whole genome shotgun (WGS) entry which is preliminary data.</text>
</comment>
<feature type="non-terminal residue" evidence="6">
    <location>
        <position position="216"/>
    </location>
</feature>
<feature type="transmembrane region" description="Helical" evidence="5">
    <location>
        <begin position="56"/>
        <end position="75"/>
    </location>
</feature>
<dbReference type="InterPro" id="IPR053286">
    <property type="entry name" value="Nematode_rcpt-like_srab"/>
</dbReference>
<accession>A0AAV5WJW2</accession>
<dbReference type="PANTHER" id="PTHR46561">
    <property type="entry name" value="SERPENTINE RECEPTOR, CLASS AB (CLASS A-LIKE)-RELATED"/>
    <property type="match status" value="1"/>
</dbReference>
<name>A0AAV5WJW2_9BILA</name>
<feature type="transmembrane region" description="Helical" evidence="5">
    <location>
        <begin position="106"/>
        <end position="130"/>
    </location>
</feature>
<evidence type="ECO:0000256" key="3">
    <source>
        <dbReference type="ARBA" id="ARBA00022989"/>
    </source>
</evidence>
<evidence type="ECO:0000256" key="5">
    <source>
        <dbReference type="SAM" id="Phobius"/>
    </source>
</evidence>
<evidence type="ECO:0000313" key="6">
    <source>
        <dbReference type="EMBL" id="GMT30084.1"/>
    </source>
</evidence>
<protein>
    <recommendedName>
        <fullName evidence="8">G protein-coupled receptor</fullName>
    </recommendedName>
</protein>
<dbReference type="AlphaFoldDB" id="A0AAV5WJW2"/>
<feature type="transmembrane region" description="Helical" evidence="5">
    <location>
        <begin position="196"/>
        <end position="213"/>
    </location>
</feature>
<feature type="non-terminal residue" evidence="6">
    <location>
        <position position="1"/>
    </location>
</feature>
<keyword evidence="2 5" id="KW-0812">Transmembrane</keyword>
<evidence type="ECO:0000256" key="4">
    <source>
        <dbReference type="ARBA" id="ARBA00023136"/>
    </source>
</evidence>
<organism evidence="6 7">
    <name type="scientific">Pristionchus fissidentatus</name>
    <dbReference type="NCBI Taxonomy" id="1538716"/>
    <lineage>
        <taxon>Eukaryota</taxon>
        <taxon>Metazoa</taxon>
        <taxon>Ecdysozoa</taxon>
        <taxon>Nematoda</taxon>
        <taxon>Chromadorea</taxon>
        <taxon>Rhabditida</taxon>
        <taxon>Rhabditina</taxon>
        <taxon>Diplogasteromorpha</taxon>
        <taxon>Diplogasteroidea</taxon>
        <taxon>Neodiplogasteridae</taxon>
        <taxon>Pristionchus</taxon>
    </lineage>
</organism>
<dbReference type="InterPro" id="IPR019408">
    <property type="entry name" value="7TM_GPCR_serpentine_rcpt_Srab"/>
</dbReference>
<comment type="subcellular location">
    <subcellularLocation>
        <location evidence="1">Membrane</location>
        <topology evidence="1">Multi-pass membrane protein</topology>
    </subcellularLocation>
</comment>
<proteinExistence type="predicted"/>
<keyword evidence="4 5" id="KW-0472">Membrane</keyword>
<keyword evidence="7" id="KW-1185">Reference proteome</keyword>
<gene>
    <name evidence="6" type="ORF">PFISCL1PPCAC_21382</name>
</gene>
<reference evidence="6" key="1">
    <citation type="submission" date="2023-10" db="EMBL/GenBank/DDBJ databases">
        <title>Genome assembly of Pristionchus species.</title>
        <authorList>
            <person name="Yoshida K."/>
            <person name="Sommer R.J."/>
        </authorList>
    </citation>
    <scope>NUCLEOTIDE SEQUENCE</scope>
    <source>
        <strain evidence="6">RS5133</strain>
    </source>
</reference>
<dbReference type="EMBL" id="BTSY01000005">
    <property type="protein sequence ID" value="GMT30084.1"/>
    <property type="molecule type" value="Genomic_DNA"/>
</dbReference>